<evidence type="ECO:0000313" key="3">
    <source>
        <dbReference type="Proteomes" id="UP000023152"/>
    </source>
</evidence>
<sequence>IEEMELDDELDDSMYHFDLNYKDFSRFVLTRKDFIWRKIVADTLSLLNTDFVATDCNGNRMQHCDHPDQPFESASVTPMSDGEGATENAHESQNQKNNPTTSCVYKTKGTDLNPSHANTSAEYKGFKQKYLKPILCQIIRHYGMLGLGNEYIDELKEDIQNSAKDLVRIYRQKKSIDDQNRCAKYGHYIHNDHFFQFIQALQQLS</sequence>
<feature type="region of interest" description="Disordered" evidence="1">
    <location>
        <begin position="67"/>
        <end position="109"/>
    </location>
</feature>
<keyword evidence="3" id="KW-1185">Reference proteome</keyword>
<evidence type="ECO:0000313" key="2">
    <source>
        <dbReference type="EMBL" id="ETO03982.1"/>
    </source>
</evidence>
<feature type="non-terminal residue" evidence="2">
    <location>
        <position position="1"/>
    </location>
</feature>
<dbReference type="Proteomes" id="UP000023152">
    <property type="component" value="Unassembled WGS sequence"/>
</dbReference>
<evidence type="ECO:0000256" key="1">
    <source>
        <dbReference type="SAM" id="MobiDB-lite"/>
    </source>
</evidence>
<name>X6LS97_RETFI</name>
<dbReference type="EMBL" id="ASPP01031009">
    <property type="protein sequence ID" value="ETO03982.1"/>
    <property type="molecule type" value="Genomic_DNA"/>
</dbReference>
<dbReference type="AlphaFoldDB" id="X6LS97"/>
<reference evidence="2 3" key="1">
    <citation type="journal article" date="2013" name="Curr. Biol.">
        <title>The Genome of the Foraminiferan Reticulomyxa filosa.</title>
        <authorList>
            <person name="Glockner G."/>
            <person name="Hulsmann N."/>
            <person name="Schleicher M."/>
            <person name="Noegel A.A."/>
            <person name="Eichinger L."/>
            <person name="Gallinger C."/>
            <person name="Pawlowski J."/>
            <person name="Sierra R."/>
            <person name="Euteneuer U."/>
            <person name="Pillet L."/>
            <person name="Moustafa A."/>
            <person name="Platzer M."/>
            <person name="Groth M."/>
            <person name="Szafranski K."/>
            <person name="Schliwa M."/>
        </authorList>
    </citation>
    <scope>NUCLEOTIDE SEQUENCE [LARGE SCALE GENOMIC DNA]</scope>
</reference>
<feature type="compositionally biased region" description="Polar residues" evidence="1">
    <location>
        <begin position="91"/>
        <end position="109"/>
    </location>
</feature>
<protein>
    <submittedName>
        <fullName evidence="2">Uncharacterized protein</fullName>
    </submittedName>
</protein>
<proteinExistence type="predicted"/>
<organism evidence="2 3">
    <name type="scientific">Reticulomyxa filosa</name>
    <dbReference type="NCBI Taxonomy" id="46433"/>
    <lineage>
        <taxon>Eukaryota</taxon>
        <taxon>Sar</taxon>
        <taxon>Rhizaria</taxon>
        <taxon>Retaria</taxon>
        <taxon>Foraminifera</taxon>
        <taxon>Monothalamids</taxon>
        <taxon>Reticulomyxidae</taxon>
        <taxon>Reticulomyxa</taxon>
    </lineage>
</organism>
<gene>
    <name evidence="2" type="ORF">RFI_33420</name>
</gene>
<accession>X6LS97</accession>
<comment type="caution">
    <text evidence="2">The sequence shown here is derived from an EMBL/GenBank/DDBJ whole genome shotgun (WGS) entry which is preliminary data.</text>
</comment>